<comment type="caution">
    <text evidence="1">The sequence shown here is derived from an EMBL/GenBank/DDBJ whole genome shotgun (WGS) entry which is preliminary data.</text>
</comment>
<dbReference type="AlphaFoldDB" id="A0A5J5CMZ4"/>
<proteinExistence type="predicted"/>
<accession>A0A5J5CMZ4</accession>
<reference evidence="1 2" key="1">
    <citation type="submission" date="2019-08" db="EMBL/GenBank/DDBJ databases">
        <title>A chromosome-level genome assembly, high-density linkage maps, and genome scans reveal the genomic architecture of hybrid incompatibilities underlying speciation via character displacement in darters (Percidae: Etheostominae).</title>
        <authorList>
            <person name="Moran R.L."/>
            <person name="Catchen J.M."/>
            <person name="Fuller R.C."/>
        </authorList>
    </citation>
    <scope>NUCLEOTIDE SEQUENCE [LARGE SCALE GENOMIC DNA]</scope>
    <source>
        <strain evidence="1">EspeVRDwgs_2016</strain>
        <tissue evidence="1">Muscle</tissue>
    </source>
</reference>
<evidence type="ECO:0000313" key="2">
    <source>
        <dbReference type="Proteomes" id="UP000327493"/>
    </source>
</evidence>
<protein>
    <submittedName>
        <fullName evidence="1">Uncharacterized protein</fullName>
    </submittedName>
</protein>
<gene>
    <name evidence="1" type="ORF">FQN60_015964</name>
</gene>
<dbReference type="Proteomes" id="UP000327493">
    <property type="component" value="Chromosome 18"/>
</dbReference>
<keyword evidence="2" id="KW-1185">Reference proteome</keyword>
<evidence type="ECO:0000313" key="1">
    <source>
        <dbReference type="EMBL" id="KAA8583418.1"/>
    </source>
</evidence>
<sequence length="59" mass="6789">MINVGKGVSLMFSWQTLLDLFYHLPPSDHNVVYLPEDFSCCTENSTLHPEYNLSEQTPE</sequence>
<name>A0A5J5CMZ4_9PERO</name>
<organism evidence="1 2">
    <name type="scientific">Etheostoma spectabile</name>
    <name type="common">orangethroat darter</name>
    <dbReference type="NCBI Taxonomy" id="54343"/>
    <lineage>
        <taxon>Eukaryota</taxon>
        <taxon>Metazoa</taxon>
        <taxon>Chordata</taxon>
        <taxon>Craniata</taxon>
        <taxon>Vertebrata</taxon>
        <taxon>Euteleostomi</taxon>
        <taxon>Actinopterygii</taxon>
        <taxon>Neopterygii</taxon>
        <taxon>Teleostei</taxon>
        <taxon>Neoteleostei</taxon>
        <taxon>Acanthomorphata</taxon>
        <taxon>Eupercaria</taxon>
        <taxon>Perciformes</taxon>
        <taxon>Percoidei</taxon>
        <taxon>Percidae</taxon>
        <taxon>Etheostomatinae</taxon>
        <taxon>Etheostoma</taxon>
    </lineage>
</organism>
<dbReference type="EMBL" id="VOFY01000018">
    <property type="protein sequence ID" value="KAA8583418.1"/>
    <property type="molecule type" value="Genomic_DNA"/>
</dbReference>